<proteinExistence type="predicted"/>
<sequence length="269" mass="32451">MPESSKIVVFDLDETLGYFTQLCIIWESLKIPLDPDAFNKLLDLFPEYIRPNIDTILDYLKEKKLSKKCKNVMIYTNNQRQKEWVFLIKKYFETRVKYNLFDQIICAFKINGKHVELCRTTHNKTHKDFIKCSKIPQNTQICFIDDTYYPEMHSDEVYYIKIKPYTYCLSINAILERLKKSTFFDKWFIVEGEKQEFLLYLNERLQVKPNKPKSMKEYDIDKIITKEIMNHIEIFFNGQQKYPPAAFNNIHKTKKRRAYRNKTSKVRKL</sequence>
<dbReference type="SUPFAM" id="SSF56784">
    <property type="entry name" value="HAD-like"/>
    <property type="match status" value="1"/>
</dbReference>
<organism evidence="1">
    <name type="scientific">viral metagenome</name>
    <dbReference type="NCBI Taxonomy" id="1070528"/>
    <lineage>
        <taxon>unclassified sequences</taxon>
        <taxon>metagenomes</taxon>
        <taxon>organismal metagenomes</taxon>
    </lineage>
</organism>
<dbReference type="EMBL" id="MN739929">
    <property type="protein sequence ID" value="QHT78177.1"/>
    <property type="molecule type" value="Genomic_DNA"/>
</dbReference>
<dbReference type="InterPro" id="IPR036412">
    <property type="entry name" value="HAD-like_sf"/>
</dbReference>
<dbReference type="AlphaFoldDB" id="A0A6C0HCU4"/>
<evidence type="ECO:0008006" key="2">
    <source>
        <dbReference type="Google" id="ProtNLM"/>
    </source>
</evidence>
<name>A0A6C0HCU4_9ZZZZ</name>
<reference evidence="1" key="1">
    <citation type="journal article" date="2020" name="Nature">
        <title>Giant virus diversity and host interactions through global metagenomics.</title>
        <authorList>
            <person name="Schulz F."/>
            <person name="Roux S."/>
            <person name="Paez-Espino D."/>
            <person name="Jungbluth S."/>
            <person name="Walsh D.A."/>
            <person name="Denef V.J."/>
            <person name="McMahon K.D."/>
            <person name="Konstantinidis K.T."/>
            <person name="Eloe-Fadrosh E.A."/>
            <person name="Kyrpides N.C."/>
            <person name="Woyke T."/>
        </authorList>
    </citation>
    <scope>NUCLEOTIDE SEQUENCE</scope>
    <source>
        <strain evidence="1">GVMAG-M-3300023179-91</strain>
    </source>
</reference>
<dbReference type="Gene3D" id="3.40.50.1000">
    <property type="entry name" value="HAD superfamily/HAD-like"/>
    <property type="match status" value="1"/>
</dbReference>
<evidence type="ECO:0000313" key="1">
    <source>
        <dbReference type="EMBL" id="QHT78177.1"/>
    </source>
</evidence>
<protein>
    <recommendedName>
        <fullName evidence="2">FCP1 homology domain-containing protein</fullName>
    </recommendedName>
</protein>
<accession>A0A6C0HCU4</accession>
<dbReference type="InterPro" id="IPR023214">
    <property type="entry name" value="HAD_sf"/>
</dbReference>